<accession>H1XUY9</accession>
<feature type="domain" description="PA14" evidence="6">
    <location>
        <begin position="415"/>
        <end position="553"/>
    </location>
</feature>
<dbReference type="HOGENOM" id="CLU_004542_4_0_0"/>
<dbReference type="PANTHER" id="PTHR42715">
    <property type="entry name" value="BETA-GLUCOSIDASE"/>
    <property type="match status" value="1"/>
</dbReference>
<dbReference type="Proteomes" id="UP000183868">
    <property type="component" value="Chromosome"/>
</dbReference>
<keyword evidence="9" id="KW-1185">Reference proteome</keyword>
<reference evidence="8 9" key="1">
    <citation type="submission" date="2011-09" db="EMBL/GenBank/DDBJ databases">
        <title>The permanent draft genome of Caldithrix abyssi DSM 13497.</title>
        <authorList>
            <consortium name="US DOE Joint Genome Institute (JGI-PGF)"/>
            <person name="Lucas S."/>
            <person name="Han J."/>
            <person name="Lapidus A."/>
            <person name="Bruce D."/>
            <person name="Goodwin L."/>
            <person name="Pitluck S."/>
            <person name="Peters L."/>
            <person name="Kyrpides N."/>
            <person name="Mavromatis K."/>
            <person name="Ivanova N."/>
            <person name="Mikhailova N."/>
            <person name="Chertkov O."/>
            <person name="Detter J.C."/>
            <person name="Tapia R."/>
            <person name="Han C."/>
            <person name="Land M."/>
            <person name="Hauser L."/>
            <person name="Markowitz V."/>
            <person name="Cheng J.-F."/>
            <person name="Hugenholtz P."/>
            <person name="Woyke T."/>
            <person name="Wu D."/>
            <person name="Spring S."/>
            <person name="Brambilla E."/>
            <person name="Klenk H.-P."/>
            <person name="Eisen J.A."/>
        </authorList>
    </citation>
    <scope>NUCLEOTIDE SEQUENCE [LARGE SCALE GENOMIC DNA]</scope>
    <source>
        <strain evidence="8 9">DSM 13497</strain>
    </source>
</reference>
<dbReference type="InterPro" id="IPR019800">
    <property type="entry name" value="Glyco_hydro_3_AS"/>
</dbReference>
<dbReference type="Gene3D" id="2.60.40.10">
    <property type="entry name" value="Immunoglobulins"/>
    <property type="match status" value="1"/>
</dbReference>
<dbReference type="InterPro" id="IPR011658">
    <property type="entry name" value="PA14_dom"/>
</dbReference>
<keyword evidence="3" id="KW-0119">Carbohydrate metabolism</keyword>
<dbReference type="InterPro" id="IPR001764">
    <property type="entry name" value="Glyco_hydro_3_N"/>
</dbReference>
<evidence type="ECO:0000313" key="9">
    <source>
        <dbReference type="Proteomes" id="UP000004671"/>
    </source>
</evidence>
<dbReference type="Gene3D" id="2.60.120.260">
    <property type="entry name" value="Galactose-binding domain-like"/>
    <property type="match status" value="1"/>
</dbReference>
<evidence type="ECO:0000313" key="8">
    <source>
        <dbReference type="EMBL" id="EHO42822.1"/>
    </source>
</evidence>
<protein>
    <submittedName>
        <fullName evidence="7">Beta-glucosidase</fullName>
    </submittedName>
    <submittedName>
        <fullName evidence="8">Glycoside hydrolase family 3 domain protein</fullName>
    </submittedName>
</protein>
<evidence type="ECO:0000256" key="1">
    <source>
        <dbReference type="ARBA" id="ARBA00005336"/>
    </source>
</evidence>
<dbReference type="SMART" id="SM01217">
    <property type="entry name" value="Fn3_like"/>
    <property type="match status" value="1"/>
</dbReference>
<dbReference type="Pfam" id="PF01915">
    <property type="entry name" value="Glyco_hydro_3_C"/>
    <property type="match status" value="1"/>
</dbReference>
<dbReference type="FunFam" id="2.60.40.10:FF:000495">
    <property type="entry name" value="Periplasmic beta-glucosidase"/>
    <property type="match status" value="1"/>
</dbReference>
<dbReference type="PROSITE" id="PS51820">
    <property type="entry name" value="PA14"/>
    <property type="match status" value="1"/>
</dbReference>
<dbReference type="OrthoDB" id="9781691at2"/>
<keyword evidence="2 4" id="KW-0378">Hydrolase</keyword>
<evidence type="ECO:0000313" key="10">
    <source>
        <dbReference type="Proteomes" id="UP000183868"/>
    </source>
</evidence>
<evidence type="ECO:0000256" key="2">
    <source>
        <dbReference type="ARBA" id="ARBA00022801"/>
    </source>
</evidence>
<dbReference type="SUPFAM" id="SSF52279">
    <property type="entry name" value="Beta-D-glucan exohydrolase, C-terminal domain"/>
    <property type="match status" value="1"/>
</dbReference>
<dbReference type="PaxDb" id="880073-Calab_3217"/>
<dbReference type="AlphaFoldDB" id="H1XUY9"/>
<evidence type="ECO:0000313" key="7">
    <source>
        <dbReference type="EMBL" id="APF18850.1"/>
    </source>
</evidence>
<keyword evidence="4" id="KW-0326">Glycosidase</keyword>
<dbReference type="PANTHER" id="PTHR42715:SF10">
    <property type="entry name" value="BETA-GLUCOSIDASE"/>
    <property type="match status" value="1"/>
</dbReference>
<dbReference type="InterPro" id="IPR036962">
    <property type="entry name" value="Glyco_hydro_3_N_sf"/>
</dbReference>
<dbReference type="GO" id="GO:0008422">
    <property type="term" value="F:beta-glucosidase activity"/>
    <property type="evidence" value="ECO:0007669"/>
    <property type="project" value="UniProtKB-ARBA"/>
</dbReference>
<dbReference type="KEGG" id="caby:Cabys_2101"/>
<dbReference type="InterPro" id="IPR002772">
    <property type="entry name" value="Glyco_hydro_3_C"/>
</dbReference>
<dbReference type="InParanoid" id="H1XUY9"/>
<dbReference type="Pfam" id="PF07691">
    <property type="entry name" value="PA14"/>
    <property type="match status" value="1"/>
</dbReference>
<dbReference type="InterPro" id="IPR050288">
    <property type="entry name" value="Cellulose_deg_GH3"/>
</dbReference>
<dbReference type="EMBL" id="CP018099">
    <property type="protein sequence ID" value="APF18850.1"/>
    <property type="molecule type" value="Genomic_DNA"/>
</dbReference>
<dbReference type="EMBL" id="CM001402">
    <property type="protein sequence ID" value="EHO42822.1"/>
    <property type="molecule type" value="Genomic_DNA"/>
</dbReference>
<dbReference type="Gene3D" id="3.20.20.300">
    <property type="entry name" value="Glycoside hydrolase, family 3, N-terminal domain"/>
    <property type="match status" value="1"/>
</dbReference>
<dbReference type="STRING" id="880073.Cabys_2101"/>
<dbReference type="Pfam" id="PF00933">
    <property type="entry name" value="Glyco_hydro_3"/>
    <property type="match status" value="1"/>
</dbReference>
<reference evidence="7 10" key="2">
    <citation type="submission" date="2016-11" db="EMBL/GenBank/DDBJ databases">
        <title>Genomic analysis of Caldithrix abyssi and proposal of a novel bacterial phylum Caldithrichaeota.</title>
        <authorList>
            <person name="Kublanov I."/>
            <person name="Sigalova O."/>
            <person name="Gavrilov S."/>
            <person name="Lebedinsky A."/>
            <person name="Ivanova N."/>
            <person name="Daum C."/>
            <person name="Reddy T."/>
            <person name="Klenk H.P."/>
            <person name="Goker M."/>
            <person name="Reva O."/>
            <person name="Miroshnichenko M."/>
            <person name="Kyprides N."/>
            <person name="Woyke T."/>
            <person name="Gelfand M."/>
        </authorList>
    </citation>
    <scope>NUCLEOTIDE SEQUENCE [LARGE SCALE GENOMIC DNA]</scope>
    <source>
        <strain evidence="7 10">LF13</strain>
    </source>
</reference>
<gene>
    <name evidence="7" type="ORF">Cabys_2101</name>
    <name evidence="8" type="ORF">Calab_3217</name>
</gene>
<organism evidence="8 9">
    <name type="scientific">Caldithrix abyssi DSM 13497</name>
    <dbReference type="NCBI Taxonomy" id="880073"/>
    <lineage>
        <taxon>Bacteria</taxon>
        <taxon>Pseudomonadati</taxon>
        <taxon>Calditrichota</taxon>
        <taxon>Calditrichia</taxon>
        <taxon>Calditrichales</taxon>
        <taxon>Calditrichaceae</taxon>
        <taxon>Caldithrix</taxon>
    </lineage>
</organism>
<feature type="chain" id="PRO_5009695366" evidence="5">
    <location>
        <begin position="21"/>
        <end position="836"/>
    </location>
</feature>
<proteinExistence type="inferred from homology"/>
<keyword evidence="5" id="KW-0732">Signal</keyword>
<comment type="similarity">
    <text evidence="1 4">Belongs to the glycosyl hydrolase 3 family.</text>
</comment>
<dbReference type="PROSITE" id="PS00775">
    <property type="entry name" value="GLYCOSYL_HYDROL_F3"/>
    <property type="match status" value="1"/>
</dbReference>
<evidence type="ECO:0000256" key="4">
    <source>
        <dbReference type="RuleBase" id="RU361161"/>
    </source>
</evidence>
<evidence type="ECO:0000256" key="5">
    <source>
        <dbReference type="SAM" id="SignalP"/>
    </source>
</evidence>
<dbReference type="SUPFAM" id="SSF51445">
    <property type="entry name" value="(Trans)glycosidases"/>
    <property type="match status" value="1"/>
</dbReference>
<sequence length="836" mass="93579" precursor="true">MISRLIFLLTLTAATLFSQSANIDRQIEELLSKMTLEEKASYIGGTKGFYLRAIPRLGLPEVKMSDGPLGIRGSGKSTAFPATIALSATWNRALAYKVGQAIGLEARAKQIGILLAPAVNIYRAPMCGRNFEYFGEDPFLTAEMAVQYIKGVQSNKVAATVKHFAANNQEYDRHWVGSNVDERTLREIYFPAFKAAVQKGGALAVMAAYNPLNGIHCSEKAWLLNEVLKKEWGVEGLVMSDWGAVHSERAIEAGLDLEMPEARFMTAEKIIALIKKGELDEKILDDKVRRILRVCLTMDLFNANRSKPTIDWDEHHDLAVQVAREGMVLLKNDDDLLPLKPEKIRSLVVLGPTAYPTPTSGGGSAFIKPYRTISFYEAIKNTAGSQTQVDFINTERYLSMDRLVEQGRFFVDSDLSEPGLKAIFFNNMELRYPPIYRRVDQKIAFDFGTLSPAFGVRSSGYSIRWRAYIKPEKTGKYVFATESDDGVRVYLDGTLIIDNWTDHAVQKDVKEVRLVAGKVYDLRLEYYNNKGQGLIRFGYGLIDETPLAQKMARVKEYDAAIVCVGFNSELEGEGHDRPFSLPQKQVDLIQQVARRNSNTIVLLTAGGGVDFLPWIKKVKAVLHAFYPGQAGGEPAADILFGKVNPSGKLPFTIEKRLQDGAAFNYYYPAAVDTPVYSADFSGNPQNIDYGEGIFLGYRHFDKYNLEPLFPFGFGLSYTRFDFDDLELSGKVIRPDGRLTVRCKITNKGKMAGAEVVQLYLKKEVDVVTVEKALKGFQKVELQPGESNIIEFEILPEHLQVFDHLKKQWEVKAGKYQVLVGSSSRDIRLKGKFLVKP</sequence>
<name>H1XUY9_CALAY</name>
<evidence type="ECO:0000256" key="3">
    <source>
        <dbReference type="ARBA" id="ARBA00023277"/>
    </source>
</evidence>
<dbReference type="Proteomes" id="UP000004671">
    <property type="component" value="Chromosome"/>
</dbReference>
<dbReference type="Gene3D" id="3.40.50.1700">
    <property type="entry name" value="Glycoside hydrolase family 3 C-terminal domain"/>
    <property type="match status" value="1"/>
</dbReference>
<dbReference type="InterPro" id="IPR026891">
    <property type="entry name" value="Fn3-like"/>
</dbReference>
<dbReference type="PRINTS" id="PR00133">
    <property type="entry name" value="GLHYDRLASE3"/>
</dbReference>
<dbReference type="GO" id="GO:0005975">
    <property type="term" value="P:carbohydrate metabolic process"/>
    <property type="evidence" value="ECO:0007669"/>
    <property type="project" value="InterPro"/>
</dbReference>
<dbReference type="Pfam" id="PF14310">
    <property type="entry name" value="Fn3-like"/>
    <property type="match status" value="1"/>
</dbReference>
<feature type="signal peptide" evidence="5">
    <location>
        <begin position="1"/>
        <end position="20"/>
    </location>
</feature>
<dbReference type="RefSeq" id="WP_006930174.1">
    <property type="nucleotide sequence ID" value="NZ_CM001402.1"/>
</dbReference>
<dbReference type="SMART" id="SM00758">
    <property type="entry name" value="PA14"/>
    <property type="match status" value="1"/>
</dbReference>
<dbReference type="InterPro" id="IPR037524">
    <property type="entry name" value="PA14/GLEYA"/>
</dbReference>
<dbReference type="InterPro" id="IPR017853">
    <property type="entry name" value="GH"/>
</dbReference>
<dbReference type="eggNOG" id="COG1472">
    <property type="taxonomic scope" value="Bacteria"/>
</dbReference>
<evidence type="ECO:0000259" key="6">
    <source>
        <dbReference type="PROSITE" id="PS51820"/>
    </source>
</evidence>
<dbReference type="InterPro" id="IPR013783">
    <property type="entry name" value="Ig-like_fold"/>
</dbReference>
<dbReference type="InterPro" id="IPR036881">
    <property type="entry name" value="Glyco_hydro_3_C_sf"/>
</dbReference>